<protein>
    <recommendedName>
        <fullName evidence="2">DUF4347 domain-containing protein</fullName>
    </recommendedName>
</protein>
<dbReference type="Proteomes" id="UP000290261">
    <property type="component" value="Unassembled WGS sequence"/>
</dbReference>
<feature type="domain" description="DUF4347" evidence="2">
    <location>
        <begin position="31"/>
        <end position="155"/>
    </location>
</feature>
<dbReference type="EMBL" id="JJMP01000006">
    <property type="protein sequence ID" value="RYC51487.1"/>
    <property type="molecule type" value="Genomic_DNA"/>
</dbReference>
<proteinExistence type="predicted"/>
<keyword evidence="1" id="KW-0732">Signal</keyword>
<evidence type="ECO:0000259" key="2">
    <source>
        <dbReference type="Pfam" id="PF14252"/>
    </source>
</evidence>
<sequence>MRDSIYMKFMQSFFCLFLFAVTATMAQSNSVVVLDAKYSQKQQVLDNLPSNAEILEIDGNGNPWKSIREYLENHRSTLAIHLFANASYNAFELGNTTYDSDGVDQEFELSMLEGLYQGDHIQLIVYDCNLGSNTEGLALLKKISDKSYFNIAVPTNCNSVFGSNLTFDHTTMNQPTQNSIFQ</sequence>
<dbReference type="AlphaFoldDB" id="A0A444VL30"/>
<feature type="signal peptide" evidence="1">
    <location>
        <begin position="1"/>
        <end position="26"/>
    </location>
</feature>
<evidence type="ECO:0000313" key="4">
    <source>
        <dbReference type="Proteomes" id="UP000290261"/>
    </source>
</evidence>
<feature type="chain" id="PRO_5019350667" description="DUF4347 domain-containing protein" evidence="1">
    <location>
        <begin position="27"/>
        <end position="182"/>
    </location>
</feature>
<dbReference type="RefSeq" id="WP_129654520.1">
    <property type="nucleotide sequence ID" value="NZ_ML142910.1"/>
</dbReference>
<comment type="caution">
    <text evidence="3">The sequence shown here is derived from an EMBL/GenBank/DDBJ whole genome shotgun (WGS) entry which is preliminary data.</text>
</comment>
<accession>A0A444VL30</accession>
<organism evidence="3 4">
    <name type="scientific">Flagellimonas olearia</name>
    <dbReference type="NCBI Taxonomy" id="552546"/>
    <lineage>
        <taxon>Bacteria</taxon>
        <taxon>Pseudomonadati</taxon>
        <taxon>Bacteroidota</taxon>
        <taxon>Flavobacteriia</taxon>
        <taxon>Flavobacteriales</taxon>
        <taxon>Flavobacteriaceae</taxon>
        <taxon>Flagellimonas</taxon>
    </lineage>
</organism>
<evidence type="ECO:0000313" key="3">
    <source>
        <dbReference type="EMBL" id="RYC51487.1"/>
    </source>
</evidence>
<keyword evidence="4" id="KW-1185">Reference proteome</keyword>
<name>A0A444VL30_9FLAO</name>
<dbReference type="Pfam" id="PF14252">
    <property type="entry name" value="DUF4347"/>
    <property type="match status" value="1"/>
</dbReference>
<gene>
    <name evidence="3" type="ORF">DN53_14920</name>
</gene>
<evidence type="ECO:0000256" key="1">
    <source>
        <dbReference type="SAM" id="SignalP"/>
    </source>
</evidence>
<dbReference type="InterPro" id="IPR025592">
    <property type="entry name" value="DUF4347"/>
</dbReference>
<reference evidence="3 4" key="1">
    <citation type="submission" date="2014-04" db="EMBL/GenBank/DDBJ databases">
        <title>Whole genome of Muricauda olearia.</title>
        <authorList>
            <person name="Zhang X.-H."/>
            <person name="Tang K."/>
        </authorList>
    </citation>
    <scope>NUCLEOTIDE SEQUENCE [LARGE SCALE GENOMIC DNA]</scope>
    <source>
        <strain evidence="3 4">Th120</strain>
    </source>
</reference>